<gene>
    <name evidence="2" type="ORF">HCN08_11545</name>
</gene>
<dbReference type="Proteomes" id="UP000734511">
    <property type="component" value="Unassembled WGS sequence"/>
</dbReference>
<evidence type="ECO:0000313" key="2">
    <source>
        <dbReference type="EMBL" id="NJP44033.1"/>
    </source>
</evidence>
<keyword evidence="3" id="KW-1185">Reference proteome</keyword>
<name>A0ABX0ZR48_9ACTN</name>
<protein>
    <submittedName>
        <fullName evidence="2">Uncharacterized protein</fullName>
    </submittedName>
</protein>
<evidence type="ECO:0000256" key="1">
    <source>
        <dbReference type="SAM" id="MobiDB-lite"/>
    </source>
</evidence>
<dbReference type="RefSeq" id="WP_167982910.1">
    <property type="nucleotide sequence ID" value="NZ_JAATEJ010000007.1"/>
</dbReference>
<sequence>MEIRFEVAGAGAERELRSLRAWLAGDRALRGTVDVTPVPGAQPGRMSPALEAVSAVLSSGAALGELARSYLAWRHRDRRTAPPVTVVVIAPDAERARAEAVLRDLGILAGAAPPDGGQEPAPQEDAEGGAR</sequence>
<evidence type="ECO:0000313" key="3">
    <source>
        <dbReference type="Proteomes" id="UP000734511"/>
    </source>
</evidence>
<feature type="region of interest" description="Disordered" evidence="1">
    <location>
        <begin position="109"/>
        <end position="131"/>
    </location>
</feature>
<comment type="caution">
    <text evidence="2">The sequence shown here is derived from an EMBL/GenBank/DDBJ whole genome shotgun (WGS) entry which is preliminary data.</text>
</comment>
<proteinExistence type="predicted"/>
<organism evidence="2 3">
    <name type="scientific">Actinacidiphila epipremni</name>
    <dbReference type="NCBI Taxonomy" id="2053013"/>
    <lineage>
        <taxon>Bacteria</taxon>
        <taxon>Bacillati</taxon>
        <taxon>Actinomycetota</taxon>
        <taxon>Actinomycetes</taxon>
        <taxon>Kitasatosporales</taxon>
        <taxon>Streptomycetaceae</taxon>
        <taxon>Actinacidiphila</taxon>
    </lineage>
</organism>
<accession>A0ABX0ZR48</accession>
<reference evidence="2 3" key="1">
    <citation type="submission" date="2020-03" db="EMBL/GenBank/DDBJ databases">
        <title>WGS of actinomycetes isolated from Thailand.</title>
        <authorList>
            <person name="Thawai C."/>
        </authorList>
    </citation>
    <scope>NUCLEOTIDE SEQUENCE [LARGE SCALE GENOMIC DNA]</scope>
    <source>
        <strain evidence="2 3">PRB2-1</strain>
    </source>
</reference>
<dbReference type="EMBL" id="JAATEJ010000007">
    <property type="protein sequence ID" value="NJP44033.1"/>
    <property type="molecule type" value="Genomic_DNA"/>
</dbReference>
<dbReference type="InterPro" id="IPR045428">
    <property type="entry name" value="EACC1"/>
</dbReference>
<dbReference type="Pfam" id="PF19953">
    <property type="entry name" value="EACC1"/>
    <property type="match status" value="1"/>
</dbReference>
<feature type="compositionally biased region" description="Acidic residues" evidence="1">
    <location>
        <begin position="122"/>
        <end position="131"/>
    </location>
</feature>